<evidence type="ECO:0000256" key="1">
    <source>
        <dbReference type="ARBA" id="ARBA00002329"/>
    </source>
</evidence>
<evidence type="ECO:0000256" key="5">
    <source>
        <dbReference type="ARBA" id="ARBA00022741"/>
    </source>
</evidence>
<feature type="compositionally biased region" description="Acidic residues" evidence="7">
    <location>
        <begin position="2144"/>
        <end position="2163"/>
    </location>
</feature>
<reference evidence="10" key="2">
    <citation type="journal article" date="2017" name="PLoS ONE">
        <title>The complete chloroplast genome sequences of three Adenophora species and comparative analysis with Campanuloid species (Campanulaceae).</title>
        <authorList>
            <person name="Cheon K.S."/>
            <person name="Kim K.A."/>
            <person name="Yoo K.O."/>
        </authorList>
    </citation>
    <scope>NUCLEOTIDE SEQUENCE</scope>
</reference>
<reference evidence="10" key="1">
    <citation type="submission" date="2016-06" db="EMBL/GenBank/DDBJ databases">
        <authorList>
            <person name="Kjaerup R.B."/>
            <person name="Dalgaard T.S."/>
            <person name="Juul-Madsen H.R."/>
        </authorList>
    </citation>
    <scope>NUCLEOTIDE SEQUENCE</scope>
</reference>
<evidence type="ECO:0000256" key="7">
    <source>
        <dbReference type="SAM" id="MobiDB-lite"/>
    </source>
</evidence>
<evidence type="ECO:0000256" key="3">
    <source>
        <dbReference type="ARBA" id="ARBA00009361"/>
    </source>
</evidence>
<comment type="function">
    <text evidence="1">Probable ATPase of unknown function. Its presence in a non-photosynthetic plant (Epifagus virginiana) and experiments in tobacco indicate that it has an essential function which is probably not related to photosynthesis.</text>
</comment>
<gene>
    <name evidence="10" type="primary">ycf2</name>
    <name evidence="10" type="ORF">AdStCp067</name>
</gene>
<dbReference type="GO" id="GO:0005524">
    <property type="term" value="F:ATP binding"/>
    <property type="evidence" value="ECO:0007669"/>
    <property type="project" value="UniProtKB-KW"/>
</dbReference>
<evidence type="ECO:0000256" key="4">
    <source>
        <dbReference type="ARBA" id="ARBA00022640"/>
    </source>
</evidence>
<dbReference type="EMBL" id="KX462131">
    <property type="protein sequence ID" value="ARO35217.1"/>
    <property type="molecule type" value="Genomic_DNA"/>
</dbReference>
<keyword evidence="4 10" id="KW-0934">Plastid</keyword>
<protein>
    <submittedName>
        <fullName evidence="10">Ycf2 protein</fullName>
    </submittedName>
</protein>
<comment type="similarity">
    <text evidence="3">Belongs to the Ycf2 family.</text>
</comment>
<dbReference type="Gene3D" id="3.40.50.300">
    <property type="entry name" value="P-loop containing nucleotide triphosphate hydrolases"/>
    <property type="match status" value="1"/>
</dbReference>
<evidence type="ECO:0000259" key="9">
    <source>
        <dbReference type="Pfam" id="PF05695"/>
    </source>
</evidence>
<evidence type="ECO:0000313" key="10">
    <source>
        <dbReference type="EMBL" id="ARO35217.1"/>
    </source>
</evidence>
<feature type="domain" description="Ycf2 N-terminal" evidence="9">
    <location>
        <begin position="150"/>
        <end position="457"/>
    </location>
</feature>
<dbReference type="SUPFAM" id="SSF52540">
    <property type="entry name" value="P-loop containing nucleoside triphosphate hydrolases"/>
    <property type="match status" value="1"/>
</dbReference>
<keyword evidence="5" id="KW-0547">Nucleotide-binding</keyword>
<dbReference type="PANTHER" id="PTHR33078:SF97">
    <property type="entry name" value="ATPASE AAA-TYPE CORE DOMAIN-CONTAINING PROTEIN"/>
    <property type="match status" value="1"/>
</dbReference>
<feature type="domain" description="Ycf2 N-terminal" evidence="9">
    <location>
        <begin position="3"/>
        <end position="149"/>
    </location>
</feature>
<keyword evidence="6" id="KW-0067">ATP-binding</keyword>
<dbReference type="InterPro" id="IPR056777">
    <property type="entry name" value="Ycf2_N"/>
</dbReference>
<feature type="region of interest" description="Disordered" evidence="7">
    <location>
        <begin position="171"/>
        <end position="190"/>
    </location>
</feature>
<evidence type="ECO:0000256" key="8">
    <source>
        <dbReference type="SAM" id="Phobius"/>
    </source>
</evidence>
<dbReference type="GO" id="GO:0009536">
    <property type="term" value="C:plastid"/>
    <property type="evidence" value="ECO:0007669"/>
    <property type="project" value="UniProtKB-SubCell"/>
</dbReference>
<dbReference type="GeneID" id="34927158"/>
<comment type="subcellular location">
    <subcellularLocation>
        <location evidence="2">Plastid</location>
    </subcellularLocation>
</comment>
<evidence type="ECO:0000256" key="2">
    <source>
        <dbReference type="ARBA" id="ARBA00004474"/>
    </source>
</evidence>
<proteinExistence type="inferred from homology"/>
<dbReference type="Pfam" id="PF05695">
    <property type="entry name" value="Ycf2"/>
    <property type="match status" value="3"/>
</dbReference>
<feature type="domain" description="Ycf2 N-terminal" evidence="9">
    <location>
        <begin position="540"/>
        <end position="796"/>
    </location>
</feature>
<keyword evidence="8" id="KW-0812">Transmembrane</keyword>
<feature type="transmembrane region" description="Helical" evidence="8">
    <location>
        <begin position="1329"/>
        <end position="1347"/>
    </location>
</feature>
<dbReference type="InterPro" id="IPR027417">
    <property type="entry name" value="P-loop_NTPase"/>
</dbReference>
<dbReference type="RefSeq" id="YP_009441239.1">
    <property type="nucleotide sequence ID" value="NC_036223.1"/>
</dbReference>
<feature type="compositionally biased region" description="Acidic residues" evidence="7">
    <location>
        <begin position="175"/>
        <end position="188"/>
    </location>
</feature>
<dbReference type="PANTHER" id="PTHR33078">
    <property type="entry name" value="PROTEIN YCF2-RELATED"/>
    <property type="match status" value="1"/>
</dbReference>
<feature type="region of interest" description="Disordered" evidence="7">
    <location>
        <begin position="2143"/>
        <end position="2172"/>
    </location>
</feature>
<keyword evidence="8" id="KW-0472">Membrane</keyword>
<sequence length="2371" mass="279146">MNTFKIFLSEFRAVLREKKNSPSNPFTSVGYFIRIFFDPRRLIKLFDPLVWRVVLLYTFNPPGLTVKKKIRRFCNLTIKSGIFFVVAVLISRMINRPVETDVVLVKLFPIPMNFIEPKNNTVEHPFVSSHVARLLISLVSPPKGNKIGDIVTQRESQQLIKERSILGDPSVLETEQAETEQAETEQVEDSAMSRLWEANEQWIRNRTRSVSSFFSDGWVELQLSKRLTRDQKLLKNDNDFSVFLRAQNTEILKLFKIIPYLHNTVSIHPIPISSDPSPSDDTGTVKPLRDNNEKFNKMRELETRLVKRIDFLEKKITETQEFCRDGPIFPTDSYGYEKNLEKFFEGPGWVSKKMIFIATPPSFSEENAAYYYQLQLSIESNVIKKGQKQKKVVFANKKIMEIVVFANKKIMEAANQHRLIRNLIQSTTYRSIRNVWNRFLLRTLYGFEFRLSKYTIHRHLGNKYSWDRPSQWKNPIFLMLNTASTKLAAVEFFRCYRANMGFDFDKNETDPFRGNRFQKHFGSEQKSLEDRFKFSFGLLTPLFLDDHEPCQKISESMIHSLYENLPKTELKSFRASLPKTYSDLSMIFDDPDNWLNPVKPFHRSSLISAFFKANRLRFMNKPDYFSFYCNKRFPFYVEKAPINYYNFIYRQFLNTLFIRNKKLSLGVGQKPHAFAERDILSAIQSDVSKRFKSLDFPRRFDPFIGRVSYSILDNPFRGRASASIVDIPLKRRARTSIIDISGTPLIEEQIVNLERTYCQPLSDINFAHSEGTKLHHQSCSDINFSNLKVPNFGKFLYYINLAKLEATKLDASLSNSNLANLEATKLDESLSYIDLDDLEGINFDEYLSDRNLYDLESKNFDESLSDINLANLKVRNFGEFLSDINLANLYESLSDINLANLKVPNFGEFLSNINLANLKVPNFGEFLSNINLANLKVPNFGEFRSDIHLDDLDSKNFGEFLSNINLANLKVLNFGEFRSDIHLDDLDSKNFAASLLGINLADSERPDFYDSLLDINIVKLKKLNKLTRFRKGTSWISSIQKNSTRLVIPPSLFGKFLSVELEKRLKEMKKEKLKKAYEMLKKDIIWRKKKAGILRKEQIRQIHLIREYKEIMKYSKKLARSKKQLVKKYISQKKWKLFKSYLPLALTWQGFKFLTSLFLEIVFNLRRRVWTGRRIFIPEITWAVLKWKSKWRMKWRMKWRNWRNWRNCTRNWISECTRNWISECMWNMWKWTQFKEFLKMKFKNNFKNNFKKWETKFKNNFKKWETIFKKGWTIFKNWDTKMLNLTLLFNGIKNAIKTLWLELKRSFSEIQYRELRADWKRKNLDEFKLLMSLFSLILLYLVYRSLLECLFCFLSLLGHFKTAKSLIMDELMIEIELEELLAEYPLSQSPPLELRFKNLCLGLLENMLFPSPYALRKKRFLNINFGPIINFINIISNEITFLIRTRSISSTSKEIYSFLRKREKVAAYWNQTADWVSTHPWVEDEEREVLMQFVTFRRKTRISEILWSLTSIEEPLRNNEVLPQMVDQPGEVYLRKVIDFHKKYLLNYEFNTSSLAEKRIFLALYHTMTYSQPSSGVDPFPVLSRPKPFSLRLNLAPSKSILLIGSIGLGRSYLVNYLAKDSYLPFITILLHKYGQMPYYFDDEWMDSDEYFDEYFEDDGVLEDVVGLNIFSDPRDDLEMLSEDIQTLDHDTDESLFWRHFMSSVLSLTPLDYHFDAEAHSLDQVSLTDQSEDMQTVPYAPVVYSCLQMELAKAMSPCLIWIPNIHEVTFEDSDFFTLGLLAYLLSWDCSSSNNLIIASTHMPQRMQPCLIDPQRFNTCIKVRRPIISQQQKNFLILSYTRGFRLDSQIFHTTNGFESITLGSTAQDLVALTNEALSLSLSQGKSMIDSNTLRHALHRQTWDLRAELRPINNSRVLFYQIGRVVVHYFFLRDCPIDPISIYMNNRFCPEREPYLYRWYYQLGMSMKKLTILIYVVNCSSGLVAQNLWSRSDLNQNNEIASGSLVENNSDLVHGLLEVEGILEGFLPTEKDCIQFDKDRVPVLRRPEPRNPSDMIHNGFWSLLDHKLIYEKDPSAPPIYIGGIKIDPHKVFENFIVWAPRKWSPWGFLLDWLERANANELGFPYWSRGVFAKQMEAILFNSNQDNLEENDPENDSHSDEDEQNPLEEKEQNKEKSTFYKLEDDYVFADAPFNPFDYDNLFDDEHDEVEEAFLKSVYETRTRIRSCQEQIFFGITQFIWDPGNPLLSLSDDPSISVLFSPREFTDTDLDEEKWFFTGDIKTMEQSWFVAQTQEKHCQWLIQRHRLLRRPNNSLSKGSFRSTALAESYQYLSNWFRSKRTLVNQLQKLLVKKRWLFPDDMQKFFAENYDHTMSG</sequence>
<organism evidence="10">
    <name type="scientific">Adenophora stricta</name>
    <dbReference type="NCBI Taxonomy" id="82279"/>
    <lineage>
        <taxon>Eukaryota</taxon>
        <taxon>Viridiplantae</taxon>
        <taxon>Streptophyta</taxon>
        <taxon>Embryophyta</taxon>
        <taxon>Tracheophyta</taxon>
        <taxon>Spermatophyta</taxon>
        <taxon>Magnoliopsida</taxon>
        <taxon>eudicotyledons</taxon>
        <taxon>Gunneridae</taxon>
        <taxon>Pentapetalae</taxon>
        <taxon>asterids</taxon>
        <taxon>campanulids</taxon>
        <taxon>Asterales</taxon>
        <taxon>Campanulaceae</taxon>
        <taxon>Adenophora</taxon>
    </lineage>
</organism>
<evidence type="ECO:0000256" key="6">
    <source>
        <dbReference type="ARBA" id="ARBA00022840"/>
    </source>
</evidence>
<keyword evidence="10" id="KW-0150">Chloroplast</keyword>
<geneLocation type="chloroplast" evidence="10"/>
<keyword evidence="8" id="KW-1133">Transmembrane helix</keyword>
<accession>A0A2D0WUW8</accession>
<name>A0A2D0WUW8_9ASTR</name>